<evidence type="ECO:0000313" key="8">
    <source>
        <dbReference type="Proteomes" id="UP000323521"/>
    </source>
</evidence>
<dbReference type="CDD" id="cd17532">
    <property type="entry name" value="REC_LytTR_AlgR-like"/>
    <property type="match status" value="1"/>
</dbReference>
<sequence>MILKTLIVDDEYPARQELRYLLEQFPDIEVVGEAAGATEALKLIQALEYDILFLDINLPGINGLELAASLLKLPRSPQVIFITAYDNYAVDAFDVNAVDYIMKPIAKQRLKKAIDKVHGKLKKEEEEPERKDPSGDKGNPESYAISGERGELMSSRIIAESGEKAILVDVKDIYFAYTEGEKVFVKTFGERMHTRFTLKELEIKLGKKNFFRAHRSFIVNLDKVKEILPFFKGTCLLVLEDKERSEIPVSRNQAKILRKILGY</sequence>
<dbReference type="InterPro" id="IPR011006">
    <property type="entry name" value="CheY-like_superfamily"/>
</dbReference>
<name>A0A3G1KWZ9_FORW1</name>
<dbReference type="SMART" id="SM00850">
    <property type="entry name" value="LytTR"/>
    <property type="match status" value="1"/>
</dbReference>
<dbReference type="PANTHER" id="PTHR37299">
    <property type="entry name" value="TRANSCRIPTIONAL REGULATOR-RELATED"/>
    <property type="match status" value="1"/>
</dbReference>
<accession>A0A3G1KWZ9</accession>
<gene>
    <name evidence="7" type="ORF">DCMF_21645</name>
</gene>
<dbReference type="Gene3D" id="2.20.25.10">
    <property type="match status" value="1"/>
</dbReference>
<reference evidence="7 8" key="1">
    <citation type="submission" date="2016-10" db="EMBL/GenBank/DDBJ databases">
        <title>Complete Genome Sequence of Peptococcaceae strain DCMF.</title>
        <authorList>
            <person name="Edwards R.J."/>
            <person name="Holland S.I."/>
            <person name="Deshpande N.P."/>
            <person name="Wong Y.K."/>
            <person name="Ertan H."/>
            <person name="Manefield M."/>
            <person name="Russell T.L."/>
            <person name="Lee M.J."/>
        </authorList>
    </citation>
    <scope>NUCLEOTIDE SEQUENCE [LARGE SCALE GENOMIC DNA]</scope>
    <source>
        <strain evidence="7 8">DCMF</strain>
    </source>
</reference>
<dbReference type="GO" id="GO:0000156">
    <property type="term" value="F:phosphorelay response regulator activity"/>
    <property type="evidence" value="ECO:0007669"/>
    <property type="project" value="InterPro"/>
</dbReference>
<dbReference type="Proteomes" id="UP000323521">
    <property type="component" value="Chromosome"/>
</dbReference>
<dbReference type="KEGG" id="fwa:DCMF_21645"/>
<feature type="modified residue" description="4-aspartylphosphate" evidence="3">
    <location>
        <position position="55"/>
    </location>
</feature>
<evidence type="ECO:0000313" key="7">
    <source>
        <dbReference type="EMBL" id="ATW27018.1"/>
    </source>
</evidence>
<dbReference type="InterPro" id="IPR046947">
    <property type="entry name" value="LytR-like"/>
</dbReference>
<dbReference type="OrthoDB" id="9809318at2"/>
<evidence type="ECO:0000259" key="6">
    <source>
        <dbReference type="PROSITE" id="PS50930"/>
    </source>
</evidence>
<dbReference type="Gene3D" id="3.40.50.2300">
    <property type="match status" value="1"/>
</dbReference>
<dbReference type="PROSITE" id="PS50110">
    <property type="entry name" value="RESPONSE_REGULATORY"/>
    <property type="match status" value="1"/>
</dbReference>
<dbReference type="SUPFAM" id="SSF52172">
    <property type="entry name" value="CheY-like"/>
    <property type="match status" value="1"/>
</dbReference>
<dbReference type="PROSITE" id="PS50930">
    <property type="entry name" value="HTH_LYTTR"/>
    <property type="match status" value="1"/>
</dbReference>
<organism evidence="7 8">
    <name type="scientific">Formimonas warabiya</name>
    <dbReference type="NCBI Taxonomy" id="1761012"/>
    <lineage>
        <taxon>Bacteria</taxon>
        <taxon>Bacillati</taxon>
        <taxon>Bacillota</taxon>
        <taxon>Clostridia</taxon>
        <taxon>Eubacteriales</taxon>
        <taxon>Peptococcaceae</taxon>
        <taxon>Candidatus Formimonas</taxon>
    </lineage>
</organism>
<proteinExistence type="predicted"/>
<keyword evidence="7" id="KW-0238">DNA-binding</keyword>
<dbReference type="GO" id="GO:0003677">
    <property type="term" value="F:DNA binding"/>
    <property type="evidence" value="ECO:0007669"/>
    <property type="project" value="UniProtKB-KW"/>
</dbReference>
<keyword evidence="8" id="KW-1185">Reference proteome</keyword>
<comment type="function">
    <text evidence="2">May play the central regulatory role in sporulation. It may be an element of the effector pathway responsible for the activation of sporulation genes in response to nutritional stress. Spo0A may act in concert with spo0H (a sigma factor) to control the expression of some genes that are critical to the sporulation process.</text>
</comment>
<dbReference type="InterPro" id="IPR001789">
    <property type="entry name" value="Sig_transdc_resp-reg_receiver"/>
</dbReference>
<dbReference type="InterPro" id="IPR007492">
    <property type="entry name" value="LytTR_DNA-bd_dom"/>
</dbReference>
<dbReference type="RefSeq" id="WP_148136351.1">
    <property type="nucleotide sequence ID" value="NZ_CP017634.1"/>
</dbReference>
<evidence type="ECO:0000256" key="1">
    <source>
        <dbReference type="ARBA" id="ARBA00018672"/>
    </source>
</evidence>
<dbReference type="AlphaFoldDB" id="A0A3G1KWZ9"/>
<dbReference type="Pfam" id="PF04397">
    <property type="entry name" value="LytTR"/>
    <property type="match status" value="1"/>
</dbReference>
<dbReference type="Pfam" id="PF00072">
    <property type="entry name" value="Response_reg"/>
    <property type="match status" value="1"/>
</dbReference>
<protein>
    <recommendedName>
        <fullName evidence="1">Stage 0 sporulation protein A homolog</fullName>
    </recommendedName>
</protein>
<evidence type="ECO:0000256" key="2">
    <source>
        <dbReference type="ARBA" id="ARBA00024867"/>
    </source>
</evidence>
<feature type="domain" description="HTH LytTR-type" evidence="6">
    <location>
        <begin position="157"/>
        <end position="263"/>
    </location>
</feature>
<feature type="domain" description="Response regulatory" evidence="5">
    <location>
        <begin position="4"/>
        <end position="118"/>
    </location>
</feature>
<dbReference type="PANTHER" id="PTHR37299:SF1">
    <property type="entry name" value="STAGE 0 SPORULATION PROTEIN A HOMOLOG"/>
    <property type="match status" value="1"/>
</dbReference>
<evidence type="ECO:0000256" key="3">
    <source>
        <dbReference type="PROSITE-ProRule" id="PRU00169"/>
    </source>
</evidence>
<evidence type="ECO:0000259" key="5">
    <source>
        <dbReference type="PROSITE" id="PS50110"/>
    </source>
</evidence>
<evidence type="ECO:0000256" key="4">
    <source>
        <dbReference type="SAM" id="MobiDB-lite"/>
    </source>
</evidence>
<dbReference type="SMART" id="SM00448">
    <property type="entry name" value="REC"/>
    <property type="match status" value="1"/>
</dbReference>
<feature type="region of interest" description="Disordered" evidence="4">
    <location>
        <begin position="121"/>
        <end position="145"/>
    </location>
</feature>
<keyword evidence="3" id="KW-0597">Phosphoprotein</keyword>
<dbReference type="Gene3D" id="2.40.50.40">
    <property type="match status" value="1"/>
</dbReference>
<feature type="compositionally biased region" description="Basic and acidic residues" evidence="4">
    <location>
        <begin position="121"/>
        <end position="139"/>
    </location>
</feature>
<dbReference type="EMBL" id="CP017634">
    <property type="protein sequence ID" value="ATW27018.1"/>
    <property type="molecule type" value="Genomic_DNA"/>
</dbReference>